<proteinExistence type="predicted"/>
<feature type="region of interest" description="Disordered" evidence="1">
    <location>
        <begin position="1"/>
        <end position="61"/>
    </location>
</feature>
<feature type="compositionally biased region" description="Pro residues" evidence="1">
    <location>
        <begin position="50"/>
        <end position="61"/>
    </location>
</feature>
<feature type="region of interest" description="Disordered" evidence="1">
    <location>
        <begin position="286"/>
        <end position="352"/>
    </location>
</feature>
<dbReference type="Gene3D" id="1.10.10.60">
    <property type="entry name" value="Homeodomain-like"/>
    <property type="match status" value="1"/>
</dbReference>
<dbReference type="Proteomes" id="UP000823388">
    <property type="component" value="Chromosome 7N"/>
</dbReference>
<sequence>MANWSPNMQSYFDLLNADPERSTNNTPGTNASEEEFDYSPLHRRSETAPPSQPRALFPPAPGAFIGAPPPYPYPSYPYPPYPYPPAPATSRVAPPPYPYPAPMTDAPPPYPYPPYPYPPYPYPPPPTFTTSAPHGHAGGAASAGSENEGGGTTAPCRPAIPKKRNEWTPADEEKLVNAWLMHSVDCVDGNSKSGPTFWGQISDTYNATTDPLRHRTAKQLKDHWSMYNARVSLFNAIYNQEVSKRQSGADDDMVMDEAKARYARRAGHEFKLFHWWEAVRHQPKWSVKHGGGPNIDVSKRSRLGASGEYSSGSRETDEEVNRPPGRDRSKAAARKGKGKVGSSSHTSTDSAEMGEKLEDLCKITHEYAQAKLWKQWNILSSRSTDGMTDAQKKVHDRALKRLQQQLHLNDDDE</sequence>
<dbReference type="SUPFAM" id="SSF46689">
    <property type="entry name" value="Homeodomain-like"/>
    <property type="match status" value="1"/>
</dbReference>
<feature type="compositionally biased region" description="Low complexity" evidence="1">
    <location>
        <begin position="128"/>
        <end position="146"/>
    </location>
</feature>
<evidence type="ECO:0000259" key="2">
    <source>
        <dbReference type="PROSITE" id="PS50090"/>
    </source>
</evidence>
<dbReference type="EMBL" id="CM029050">
    <property type="protein sequence ID" value="KAG2569581.1"/>
    <property type="molecule type" value="Genomic_DNA"/>
</dbReference>
<organism evidence="3 4">
    <name type="scientific">Panicum virgatum</name>
    <name type="common">Blackwell switchgrass</name>
    <dbReference type="NCBI Taxonomy" id="38727"/>
    <lineage>
        <taxon>Eukaryota</taxon>
        <taxon>Viridiplantae</taxon>
        <taxon>Streptophyta</taxon>
        <taxon>Embryophyta</taxon>
        <taxon>Tracheophyta</taxon>
        <taxon>Spermatophyta</taxon>
        <taxon>Magnoliopsida</taxon>
        <taxon>Liliopsida</taxon>
        <taxon>Poales</taxon>
        <taxon>Poaceae</taxon>
        <taxon>PACMAD clade</taxon>
        <taxon>Panicoideae</taxon>
        <taxon>Panicodae</taxon>
        <taxon>Paniceae</taxon>
        <taxon>Panicinae</taxon>
        <taxon>Panicum</taxon>
        <taxon>Panicum sect. Hiantes</taxon>
    </lineage>
</organism>
<evidence type="ECO:0000256" key="1">
    <source>
        <dbReference type="SAM" id="MobiDB-lite"/>
    </source>
</evidence>
<dbReference type="AlphaFoldDB" id="A0A8T0Q3Y3"/>
<evidence type="ECO:0000313" key="4">
    <source>
        <dbReference type="Proteomes" id="UP000823388"/>
    </source>
</evidence>
<name>A0A8T0Q3Y3_PANVG</name>
<feature type="compositionally biased region" description="Basic and acidic residues" evidence="1">
    <location>
        <begin position="319"/>
        <end position="330"/>
    </location>
</feature>
<accession>A0A8T0Q3Y3</accession>
<feature type="compositionally biased region" description="Polar residues" evidence="1">
    <location>
        <begin position="1"/>
        <end position="10"/>
    </location>
</feature>
<gene>
    <name evidence="3" type="ORF">PVAP13_7NG429532</name>
</gene>
<dbReference type="InterPro" id="IPR001005">
    <property type="entry name" value="SANT/Myb"/>
</dbReference>
<dbReference type="InterPro" id="IPR009057">
    <property type="entry name" value="Homeodomain-like_sf"/>
</dbReference>
<dbReference type="CDD" id="cd00167">
    <property type="entry name" value="SANT"/>
    <property type="match status" value="1"/>
</dbReference>
<keyword evidence="4" id="KW-1185">Reference proteome</keyword>
<dbReference type="PANTHER" id="PTHR45023">
    <property type="match status" value="1"/>
</dbReference>
<dbReference type="SMART" id="SM00717">
    <property type="entry name" value="SANT"/>
    <property type="match status" value="1"/>
</dbReference>
<feature type="region of interest" description="Disordered" evidence="1">
    <location>
        <begin position="128"/>
        <end position="163"/>
    </location>
</feature>
<reference evidence="3" key="1">
    <citation type="submission" date="2020-05" db="EMBL/GenBank/DDBJ databases">
        <title>WGS assembly of Panicum virgatum.</title>
        <authorList>
            <person name="Lovell J.T."/>
            <person name="Jenkins J."/>
            <person name="Shu S."/>
            <person name="Juenger T.E."/>
            <person name="Schmutz J."/>
        </authorList>
    </citation>
    <scope>NUCLEOTIDE SEQUENCE</scope>
    <source>
        <strain evidence="3">AP13</strain>
    </source>
</reference>
<dbReference type="PANTHER" id="PTHR45023:SF4">
    <property type="entry name" value="GLYCINE-RICH PROTEIN-RELATED"/>
    <property type="match status" value="1"/>
</dbReference>
<feature type="compositionally biased region" description="Polar residues" evidence="1">
    <location>
        <begin position="22"/>
        <end position="31"/>
    </location>
</feature>
<dbReference type="PROSITE" id="PS50090">
    <property type="entry name" value="MYB_LIKE"/>
    <property type="match status" value="1"/>
</dbReference>
<evidence type="ECO:0000313" key="3">
    <source>
        <dbReference type="EMBL" id="KAG2569581.1"/>
    </source>
</evidence>
<comment type="caution">
    <text evidence="3">The sequence shown here is derived from an EMBL/GenBank/DDBJ whole genome shotgun (WGS) entry which is preliminary data.</text>
</comment>
<feature type="domain" description="Myb-like" evidence="2">
    <location>
        <begin position="159"/>
        <end position="228"/>
    </location>
</feature>
<protein>
    <recommendedName>
        <fullName evidence="2">Myb-like domain-containing protein</fullName>
    </recommendedName>
</protein>